<dbReference type="SUPFAM" id="SSF160443">
    <property type="entry name" value="SMR domain-like"/>
    <property type="match status" value="1"/>
</dbReference>
<evidence type="ECO:0000313" key="3">
    <source>
        <dbReference type="EMBL" id="MCV6825622.1"/>
    </source>
</evidence>
<dbReference type="AlphaFoldDB" id="A0AAE3J0A8"/>
<dbReference type="PROSITE" id="PS50828">
    <property type="entry name" value="SMR"/>
    <property type="match status" value="1"/>
</dbReference>
<comment type="caution">
    <text evidence="3">The sequence shown here is derived from an EMBL/GenBank/DDBJ whole genome shotgun (WGS) entry which is preliminary data.</text>
</comment>
<proteinExistence type="predicted"/>
<dbReference type="PANTHER" id="PTHR35562:SF2">
    <property type="entry name" value="DNA ENDONUCLEASE SMRA-RELATED"/>
    <property type="match status" value="1"/>
</dbReference>
<accession>A0AAE3J0A8</accession>
<dbReference type="Pfam" id="PF01713">
    <property type="entry name" value="Smr"/>
    <property type="match status" value="1"/>
</dbReference>
<feature type="domain" description="Smr" evidence="2">
    <location>
        <begin position="105"/>
        <end position="195"/>
    </location>
</feature>
<keyword evidence="4" id="KW-1185">Reference proteome</keyword>
<dbReference type="InterPro" id="IPR002625">
    <property type="entry name" value="Smr_dom"/>
</dbReference>
<organism evidence="3 4">
    <name type="scientific">Halocynthiibacter halioticoli</name>
    <dbReference type="NCBI Taxonomy" id="2986804"/>
    <lineage>
        <taxon>Bacteria</taxon>
        <taxon>Pseudomonadati</taxon>
        <taxon>Pseudomonadota</taxon>
        <taxon>Alphaproteobacteria</taxon>
        <taxon>Rhodobacterales</taxon>
        <taxon>Paracoccaceae</taxon>
        <taxon>Halocynthiibacter</taxon>
    </lineage>
</organism>
<dbReference type="EMBL" id="JAOYFC010000003">
    <property type="protein sequence ID" value="MCV6825622.1"/>
    <property type="molecule type" value="Genomic_DNA"/>
</dbReference>
<evidence type="ECO:0000256" key="1">
    <source>
        <dbReference type="SAM" id="MobiDB-lite"/>
    </source>
</evidence>
<dbReference type="PANTHER" id="PTHR35562">
    <property type="entry name" value="DNA ENDONUCLEASE SMRA-RELATED"/>
    <property type="match status" value="1"/>
</dbReference>
<gene>
    <name evidence="3" type="ORF">OH136_13755</name>
</gene>
<dbReference type="SMART" id="SM00463">
    <property type="entry name" value="SMR"/>
    <property type="match status" value="1"/>
</dbReference>
<evidence type="ECO:0000313" key="4">
    <source>
        <dbReference type="Proteomes" id="UP001208041"/>
    </source>
</evidence>
<sequence>MKKPRGLHPDEEALWRVVAEQAEPLHPKQPLTNSGASIPDPKRKPVRINKSGLRAFNIGEKAPHRNQSHDLKPALSDRIGQAPVHMDHKTFGKMKRGRIIPEGKLDLHGKTMAQAHPALNRFILDAYADGKRLVLVVTGKGKHRDEPGPIPVPFGVLKHQVPQWLMMAPLRSAVLQVSEAHLKHGGSGAYYVYLRRHR</sequence>
<dbReference type="RefSeq" id="WP_263954550.1">
    <property type="nucleotide sequence ID" value="NZ_JAOYFC010000003.1"/>
</dbReference>
<dbReference type="Gene3D" id="3.30.1370.110">
    <property type="match status" value="1"/>
</dbReference>
<feature type="region of interest" description="Disordered" evidence="1">
    <location>
        <begin position="20"/>
        <end position="47"/>
    </location>
</feature>
<reference evidence="3" key="1">
    <citation type="submission" date="2022-10" db="EMBL/GenBank/DDBJ databases">
        <authorList>
            <person name="Yue Y."/>
        </authorList>
    </citation>
    <scope>NUCLEOTIDE SEQUENCE</scope>
    <source>
        <strain evidence="3">Z654</strain>
    </source>
</reference>
<name>A0AAE3J0A8_9RHOB</name>
<dbReference type="InterPro" id="IPR036063">
    <property type="entry name" value="Smr_dom_sf"/>
</dbReference>
<protein>
    <submittedName>
        <fullName evidence="3">Smr/MutS family protein</fullName>
    </submittedName>
</protein>
<evidence type="ECO:0000259" key="2">
    <source>
        <dbReference type="PROSITE" id="PS50828"/>
    </source>
</evidence>
<dbReference type="Proteomes" id="UP001208041">
    <property type="component" value="Unassembled WGS sequence"/>
</dbReference>